<protein>
    <recommendedName>
        <fullName evidence="8">UBZ4-type domain-containing protein</fullName>
    </recommendedName>
</protein>
<name>A0A1E1W0E3_PECGO</name>
<reference evidence="9" key="1">
    <citation type="submission" date="2015-09" db="EMBL/GenBank/DDBJ databases">
        <title>De novo assembly of Pectinophora gossypiella (Pink Bollworm) gut transcriptome.</title>
        <authorList>
            <person name="Tassone E.E."/>
        </authorList>
    </citation>
    <scope>NUCLEOTIDE SEQUENCE</scope>
</reference>
<feature type="domain" description="UBZ4-type" evidence="8">
    <location>
        <begin position="138"/>
        <end position="165"/>
    </location>
</feature>
<evidence type="ECO:0000313" key="9">
    <source>
        <dbReference type="EMBL" id="JAT80412.1"/>
    </source>
</evidence>
<dbReference type="GO" id="GO:0008270">
    <property type="term" value="F:zinc ion binding"/>
    <property type="evidence" value="ECO:0007669"/>
    <property type="project" value="UniProtKB-KW"/>
</dbReference>
<evidence type="ECO:0000256" key="1">
    <source>
        <dbReference type="ARBA" id="ARBA00022723"/>
    </source>
</evidence>
<keyword evidence="2 6" id="KW-0227">DNA damage</keyword>
<gene>
    <name evidence="9" type="ORF">g.9883</name>
</gene>
<feature type="non-terminal residue" evidence="9">
    <location>
        <position position="1"/>
    </location>
</feature>
<accession>A0A1E1W0E3</accession>
<keyword evidence="3 6" id="KW-0863">Zinc-finger</keyword>
<dbReference type="EMBL" id="GDQN01010642">
    <property type="protein sequence ID" value="JAT80412.1"/>
    <property type="molecule type" value="Transcribed_RNA"/>
</dbReference>
<evidence type="ECO:0000256" key="3">
    <source>
        <dbReference type="ARBA" id="ARBA00022771"/>
    </source>
</evidence>
<sequence length="281" mass="31940">KGHLVDGGRQRSNSVGVLEQVRNVWANKVLPESPMAILNNKQNVIKSKPLNTTVNINNFSKANKHKADSPINSPPTKIKKIDDYFKNTASTVLKDLYGKDFQVTQPENCQKLVAVAKPHTEIDKKPEINLSTSVKVNVVDCPVCNSKISSNEINRHLDECLNKEVIETLTKDNQIQTPVPTSTSKEDKKHLKEIVGVLPIIPTFKGKSEDVFNPPFQDLEMLQNEYKKEIIKLEKEIKKEFEENDFDSNDVNKVKEIVQKINHDKHIRQSGIYDVPKEERP</sequence>
<dbReference type="SMART" id="SM00734">
    <property type="entry name" value="ZnF_Rad18"/>
    <property type="match status" value="1"/>
</dbReference>
<keyword evidence="4" id="KW-0862">Zinc</keyword>
<feature type="non-terminal residue" evidence="9">
    <location>
        <position position="281"/>
    </location>
</feature>
<keyword evidence="5 6" id="KW-0234">DNA repair</keyword>
<feature type="coiled-coil region" evidence="7">
    <location>
        <begin position="216"/>
        <end position="243"/>
    </location>
</feature>
<dbReference type="PROSITE" id="PS51908">
    <property type="entry name" value="ZF_UBZ4"/>
    <property type="match status" value="1"/>
</dbReference>
<evidence type="ECO:0000256" key="7">
    <source>
        <dbReference type="SAM" id="Coils"/>
    </source>
</evidence>
<dbReference type="InterPro" id="IPR006642">
    <property type="entry name" value="Rad18_UBZ4"/>
</dbReference>
<evidence type="ECO:0000256" key="2">
    <source>
        <dbReference type="ARBA" id="ARBA00022763"/>
    </source>
</evidence>
<dbReference type="AlphaFoldDB" id="A0A1E1W0E3"/>
<dbReference type="GO" id="GO:0003677">
    <property type="term" value="F:DNA binding"/>
    <property type="evidence" value="ECO:0007669"/>
    <property type="project" value="InterPro"/>
</dbReference>
<dbReference type="GO" id="GO:0006281">
    <property type="term" value="P:DNA repair"/>
    <property type="evidence" value="ECO:0007669"/>
    <property type="project" value="UniProtKB-KW"/>
</dbReference>
<evidence type="ECO:0000256" key="5">
    <source>
        <dbReference type="ARBA" id="ARBA00023204"/>
    </source>
</evidence>
<proteinExistence type="predicted"/>
<dbReference type="OrthoDB" id="5236983at2759"/>
<evidence type="ECO:0000256" key="6">
    <source>
        <dbReference type="PROSITE-ProRule" id="PRU01256"/>
    </source>
</evidence>
<organism evidence="9">
    <name type="scientific">Pectinophora gossypiella</name>
    <name type="common">Cotton pink bollworm</name>
    <name type="synonym">Depressaria gossypiella</name>
    <dbReference type="NCBI Taxonomy" id="13191"/>
    <lineage>
        <taxon>Eukaryota</taxon>
        <taxon>Metazoa</taxon>
        <taxon>Ecdysozoa</taxon>
        <taxon>Arthropoda</taxon>
        <taxon>Hexapoda</taxon>
        <taxon>Insecta</taxon>
        <taxon>Pterygota</taxon>
        <taxon>Neoptera</taxon>
        <taxon>Endopterygota</taxon>
        <taxon>Lepidoptera</taxon>
        <taxon>Glossata</taxon>
        <taxon>Ditrysia</taxon>
        <taxon>Gelechioidea</taxon>
        <taxon>Gelechiidae</taxon>
        <taxon>Apatetrinae</taxon>
        <taxon>Pectinophora</taxon>
    </lineage>
</organism>
<dbReference type="Gene3D" id="3.30.160.60">
    <property type="entry name" value="Classic Zinc Finger"/>
    <property type="match status" value="1"/>
</dbReference>
<evidence type="ECO:0000256" key="4">
    <source>
        <dbReference type="ARBA" id="ARBA00022833"/>
    </source>
</evidence>
<evidence type="ECO:0000259" key="8">
    <source>
        <dbReference type="PROSITE" id="PS51908"/>
    </source>
</evidence>
<keyword evidence="7" id="KW-0175">Coiled coil</keyword>
<keyword evidence="1" id="KW-0479">Metal-binding</keyword>